<dbReference type="Proteomes" id="UP000073492">
    <property type="component" value="Unassembled WGS sequence"/>
</dbReference>
<dbReference type="Gene3D" id="2.20.25.10">
    <property type="match status" value="1"/>
</dbReference>
<proteinExistence type="inferred from homology"/>
<evidence type="ECO:0008006" key="4">
    <source>
        <dbReference type="Google" id="ProtNLM"/>
    </source>
</evidence>
<dbReference type="PANTHER" id="PTHR33797:SF2">
    <property type="entry name" value="ORGANIC HYDROPEROXIDE RESISTANCE PROTEIN-LIKE"/>
    <property type="match status" value="1"/>
</dbReference>
<dbReference type="InterPro" id="IPR036102">
    <property type="entry name" value="OsmC/Ohrsf"/>
</dbReference>
<sequence>MASTRAFRPLVRSAPRIAARATQQQARFLSWESSPPFYTAEASVTGGRKGKISAENLNIQLAAPKELGGPGKLHSNGSNPEELFAAGYGACFQGAMAVTAPSINIKLPEDSVIDTKVHLIGDAKKLDMGIRVDMKIKFGSGISKADAEKVVEKTKEVCPYSRATAGNVITNTQVIIG</sequence>
<dbReference type="EMBL" id="LFZO01000133">
    <property type="protein sequence ID" value="KXT12991.1"/>
    <property type="molecule type" value="Genomic_DNA"/>
</dbReference>
<dbReference type="SUPFAM" id="SSF82784">
    <property type="entry name" value="OsmC-like"/>
    <property type="match status" value="1"/>
</dbReference>
<keyword evidence="3" id="KW-1185">Reference proteome</keyword>
<dbReference type="OrthoDB" id="60422at2759"/>
<dbReference type="InterPro" id="IPR003718">
    <property type="entry name" value="OsmC/Ohr_fam"/>
</dbReference>
<dbReference type="InterPro" id="IPR015946">
    <property type="entry name" value="KH_dom-like_a/b"/>
</dbReference>
<organism evidence="2 3">
    <name type="scientific">Pseudocercospora musae</name>
    <dbReference type="NCBI Taxonomy" id="113226"/>
    <lineage>
        <taxon>Eukaryota</taxon>
        <taxon>Fungi</taxon>
        <taxon>Dikarya</taxon>
        <taxon>Ascomycota</taxon>
        <taxon>Pezizomycotina</taxon>
        <taxon>Dothideomycetes</taxon>
        <taxon>Dothideomycetidae</taxon>
        <taxon>Mycosphaerellales</taxon>
        <taxon>Mycosphaerellaceae</taxon>
        <taxon>Pseudocercospora</taxon>
    </lineage>
</organism>
<accession>A0A139IE44</accession>
<evidence type="ECO:0000256" key="1">
    <source>
        <dbReference type="ARBA" id="ARBA00007378"/>
    </source>
</evidence>
<comment type="similarity">
    <text evidence="1">Belongs to the OsmC/Ohr family.</text>
</comment>
<dbReference type="NCBIfam" id="TIGR03561">
    <property type="entry name" value="organ_hyd_perox"/>
    <property type="match status" value="1"/>
</dbReference>
<dbReference type="PANTHER" id="PTHR33797">
    <property type="entry name" value="ORGANIC HYDROPEROXIDE RESISTANCE PROTEIN-LIKE"/>
    <property type="match status" value="1"/>
</dbReference>
<dbReference type="InterPro" id="IPR019953">
    <property type="entry name" value="OHR"/>
</dbReference>
<dbReference type="GO" id="GO:0006979">
    <property type="term" value="P:response to oxidative stress"/>
    <property type="evidence" value="ECO:0007669"/>
    <property type="project" value="InterPro"/>
</dbReference>
<protein>
    <recommendedName>
        <fullName evidence="4">Organic hydroperoxide resistance protein</fullName>
    </recommendedName>
</protein>
<name>A0A139IE44_9PEZI</name>
<comment type="caution">
    <text evidence="2">The sequence shown here is derived from an EMBL/GenBank/DDBJ whole genome shotgun (WGS) entry which is preliminary data.</text>
</comment>
<gene>
    <name evidence="2" type="ORF">AC579_3164</name>
</gene>
<dbReference type="Gene3D" id="3.30.300.20">
    <property type="match status" value="1"/>
</dbReference>
<dbReference type="AlphaFoldDB" id="A0A139IE44"/>
<evidence type="ECO:0000313" key="3">
    <source>
        <dbReference type="Proteomes" id="UP000073492"/>
    </source>
</evidence>
<dbReference type="Pfam" id="PF02566">
    <property type="entry name" value="OsmC"/>
    <property type="match status" value="1"/>
</dbReference>
<reference evidence="2 3" key="1">
    <citation type="submission" date="2015-07" db="EMBL/GenBank/DDBJ databases">
        <title>Comparative genomics of the Sigatoka disease complex on banana suggests a link between parallel evolutionary changes in Pseudocercospora fijiensis and Pseudocercospora eumusae and increased virulence on the banana host.</title>
        <authorList>
            <person name="Chang T.-C."/>
            <person name="Salvucci A."/>
            <person name="Crous P.W."/>
            <person name="Stergiopoulos I."/>
        </authorList>
    </citation>
    <scope>NUCLEOTIDE SEQUENCE [LARGE SCALE GENOMIC DNA]</scope>
    <source>
        <strain evidence="2 3">CBS 116634</strain>
    </source>
</reference>
<evidence type="ECO:0000313" key="2">
    <source>
        <dbReference type="EMBL" id="KXT12991.1"/>
    </source>
</evidence>